<dbReference type="NCBIfam" id="TIGR02605">
    <property type="entry name" value="CxxC_CxxC_SSSS"/>
    <property type="match status" value="1"/>
</dbReference>
<accession>A0A3A4R1L2</accession>
<sequence>MPTYEYKCNSCDHTFELFQSMTADPVTKCPECSGTVKRLIGAGAGIIFKGSGFYCTDYKQPTQKSSPASACDSCCGADKKECPKAE</sequence>
<dbReference type="Pfam" id="PF09723">
    <property type="entry name" value="Zn_ribbon_8"/>
    <property type="match status" value="1"/>
</dbReference>
<proteinExistence type="predicted"/>
<organism evidence="2 3">
    <name type="scientific">Candidatus Auribacter fodinae</name>
    <dbReference type="NCBI Taxonomy" id="2093366"/>
    <lineage>
        <taxon>Bacteria</taxon>
        <taxon>Pseudomonadati</taxon>
        <taxon>Candidatus Auribacterota</taxon>
        <taxon>Candidatus Auribacteria</taxon>
        <taxon>Candidatus Auribacterales</taxon>
        <taxon>Candidatus Auribacteraceae</taxon>
        <taxon>Candidatus Auribacter</taxon>
    </lineage>
</organism>
<evidence type="ECO:0000259" key="1">
    <source>
        <dbReference type="SMART" id="SM00834"/>
    </source>
</evidence>
<dbReference type="Proteomes" id="UP000266426">
    <property type="component" value="Unassembled WGS sequence"/>
</dbReference>
<evidence type="ECO:0000313" key="2">
    <source>
        <dbReference type="EMBL" id="RJP58872.1"/>
    </source>
</evidence>
<feature type="domain" description="Putative regulatory protein FmdB zinc ribbon" evidence="1">
    <location>
        <begin position="1"/>
        <end position="41"/>
    </location>
</feature>
<comment type="caution">
    <text evidence="2">The sequence shown here is derived from an EMBL/GenBank/DDBJ whole genome shotgun (WGS) entry which is preliminary data.</text>
</comment>
<dbReference type="AlphaFoldDB" id="A0A3A4R1L2"/>
<protein>
    <submittedName>
        <fullName evidence="2">Zinc ribbon domain-containing protein</fullName>
    </submittedName>
</protein>
<dbReference type="PANTHER" id="PTHR34404:SF2">
    <property type="entry name" value="CONSERVED SERINE RICH PROTEIN"/>
    <property type="match status" value="1"/>
</dbReference>
<dbReference type="SMART" id="SM00834">
    <property type="entry name" value="CxxC_CXXC_SSSS"/>
    <property type="match status" value="1"/>
</dbReference>
<gene>
    <name evidence="2" type="ORF">C4541_07080</name>
</gene>
<dbReference type="Gene3D" id="2.20.28.30">
    <property type="entry name" value="RNA polymerase ii, chain L"/>
    <property type="match status" value="1"/>
</dbReference>
<dbReference type="PANTHER" id="PTHR34404">
    <property type="entry name" value="REGULATORY PROTEIN, FMDB FAMILY"/>
    <property type="match status" value="1"/>
</dbReference>
<name>A0A3A4R1L2_9BACT</name>
<reference evidence="2 3" key="1">
    <citation type="journal article" date="2017" name="ISME J.">
        <title>Energy and carbon metabolisms in a deep terrestrial subsurface fluid microbial community.</title>
        <authorList>
            <person name="Momper L."/>
            <person name="Jungbluth S.P."/>
            <person name="Lee M.D."/>
            <person name="Amend J.P."/>
        </authorList>
    </citation>
    <scope>NUCLEOTIDE SEQUENCE [LARGE SCALE GENOMIC DNA]</scope>
    <source>
        <strain evidence="2">SURF_26</strain>
    </source>
</reference>
<dbReference type="InterPro" id="IPR013429">
    <property type="entry name" value="Regulatory_FmdB_Zinc_ribbon"/>
</dbReference>
<evidence type="ECO:0000313" key="3">
    <source>
        <dbReference type="Proteomes" id="UP000266426"/>
    </source>
</evidence>
<dbReference type="EMBL" id="QZJZ01000059">
    <property type="protein sequence ID" value="RJP58872.1"/>
    <property type="molecule type" value="Genomic_DNA"/>
</dbReference>